<accession>A0A067W9V0</accession>
<dbReference type="AlphaFoldDB" id="A0A067W9V0"/>
<reference evidence="1 2" key="1">
    <citation type="submission" date="2012-04" db="EMBL/GenBank/DDBJ databases">
        <title>The Genome Sequence of Bartonella koehlerae C-29.</title>
        <authorList>
            <consortium name="The Broad Institute Genome Sequencing Platform"/>
            <consortium name="The Broad Institute Genome Sequencing Center for Infectious Disease"/>
            <person name="Feldgarden M."/>
            <person name="Kirby J."/>
            <person name="Kosoy M."/>
            <person name="Birtles R."/>
            <person name="Probert W.S."/>
            <person name="Chiaraviglio L."/>
            <person name="Walker B."/>
            <person name="Young S.K."/>
            <person name="Zeng Q."/>
            <person name="Gargeya S."/>
            <person name="Fitzgerald M."/>
            <person name="Haas B."/>
            <person name="Abouelleil A."/>
            <person name="Alvarado L."/>
            <person name="Arachchi H.M."/>
            <person name="Berlin A.M."/>
            <person name="Chapman S.B."/>
            <person name="Goldberg J."/>
            <person name="Griggs A."/>
            <person name="Gujja S."/>
            <person name="Hansen M."/>
            <person name="Howarth C."/>
            <person name="Imamovic A."/>
            <person name="Larimer J."/>
            <person name="McCowen C."/>
            <person name="Montmayeur A."/>
            <person name="Murphy C."/>
            <person name="Neiman D."/>
            <person name="Pearson M."/>
            <person name="Priest M."/>
            <person name="Roberts A."/>
            <person name="Saif S."/>
            <person name="Shea T."/>
            <person name="Sisk P."/>
            <person name="Sykes S."/>
            <person name="Wortman J."/>
            <person name="Nusbaum C."/>
            <person name="Birren B."/>
        </authorList>
    </citation>
    <scope>NUCLEOTIDE SEQUENCE [LARGE SCALE GENOMIC DNA]</scope>
    <source>
        <strain evidence="1 2">C-29</strain>
    </source>
</reference>
<organism evidence="1 2">
    <name type="scientific">Bartonella koehlerae C-29</name>
    <dbReference type="NCBI Taxonomy" id="1134510"/>
    <lineage>
        <taxon>Bacteria</taxon>
        <taxon>Pseudomonadati</taxon>
        <taxon>Pseudomonadota</taxon>
        <taxon>Alphaproteobacteria</taxon>
        <taxon>Hyphomicrobiales</taxon>
        <taxon>Bartonellaceae</taxon>
        <taxon>Bartonella</taxon>
    </lineage>
</organism>
<protein>
    <submittedName>
        <fullName evidence="1">Uncharacterized protein</fullName>
    </submittedName>
</protein>
<comment type="caution">
    <text evidence="1">The sequence shown here is derived from an EMBL/GenBank/DDBJ whole genome shotgun (WGS) entry which is preliminary data.</text>
</comment>
<dbReference type="RefSeq" id="WP_051665513.1">
    <property type="nucleotide sequence ID" value="NZ_CADEAH010000002.1"/>
</dbReference>
<keyword evidence="2" id="KW-1185">Reference proteome</keyword>
<name>A0A067W9V0_9HYPH</name>
<dbReference type="InterPro" id="IPR011990">
    <property type="entry name" value="TPR-like_helical_dom_sf"/>
</dbReference>
<dbReference type="HOGENOM" id="CLU_2080123_0_0_5"/>
<evidence type="ECO:0000313" key="1">
    <source>
        <dbReference type="EMBL" id="KEC56589.1"/>
    </source>
</evidence>
<dbReference type="Proteomes" id="UP000027015">
    <property type="component" value="Unassembled WGS sequence"/>
</dbReference>
<dbReference type="OrthoDB" id="7185608at2"/>
<dbReference type="PATRIC" id="fig|1134510.3.peg.123"/>
<dbReference type="EMBL" id="AHPL01000001">
    <property type="protein sequence ID" value="KEC56589.1"/>
    <property type="molecule type" value="Genomic_DNA"/>
</dbReference>
<evidence type="ECO:0000313" key="2">
    <source>
        <dbReference type="Proteomes" id="UP000027015"/>
    </source>
</evidence>
<dbReference type="eggNOG" id="COG1729">
    <property type="taxonomic scope" value="Bacteria"/>
</dbReference>
<gene>
    <name evidence="1" type="ORF">O9A_00083</name>
</gene>
<sequence>MESYNHKSRLQAIHNHLNDIGDYLKKIHKNAKETERCFKGADNLLKKRFEERNCVNLHHGGNTFLLSSQALYKKGYDFMLFGNYVDAEKVFCAFQQRYKKDPLSNDVLFWLAEVLLR</sequence>
<proteinExistence type="predicted"/>
<dbReference type="Gene3D" id="1.25.40.10">
    <property type="entry name" value="Tetratricopeptide repeat domain"/>
    <property type="match status" value="1"/>
</dbReference>
<dbReference type="STRING" id="1134510.O9A_00083"/>